<dbReference type="Pfam" id="PF02687">
    <property type="entry name" value="FtsX"/>
    <property type="match status" value="1"/>
</dbReference>
<feature type="transmembrane region" description="Helical" evidence="6">
    <location>
        <begin position="401"/>
        <end position="421"/>
    </location>
</feature>
<keyword evidence="2" id="KW-1003">Cell membrane</keyword>
<dbReference type="InterPro" id="IPR050250">
    <property type="entry name" value="Macrolide_Exporter_MacB"/>
</dbReference>
<dbReference type="InterPro" id="IPR003838">
    <property type="entry name" value="ABC3_permease_C"/>
</dbReference>
<evidence type="ECO:0000259" key="8">
    <source>
        <dbReference type="Pfam" id="PF12704"/>
    </source>
</evidence>
<evidence type="ECO:0000313" key="9">
    <source>
        <dbReference type="EMBL" id="RUL71484.1"/>
    </source>
</evidence>
<comment type="caution">
    <text evidence="9">The sequence shown here is derived from an EMBL/GenBank/DDBJ whole genome shotgun (WGS) entry which is preliminary data.</text>
</comment>
<gene>
    <name evidence="9" type="ORF">EKH80_18770</name>
</gene>
<organism evidence="9 10">
    <name type="scientific">Dyella choica</name>
    <dbReference type="NCBI Taxonomy" id="1927959"/>
    <lineage>
        <taxon>Bacteria</taxon>
        <taxon>Pseudomonadati</taxon>
        <taxon>Pseudomonadota</taxon>
        <taxon>Gammaproteobacteria</taxon>
        <taxon>Lysobacterales</taxon>
        <taxon>Rhodanobacteraceae</taxon>
        <taxon>Dyella</taxon>
    </lineage>
</organism>
<name>A0A3S0WTM0_9GAMM</name>
<dbReference type="GO" id="GO:0022857">
    <property type="term" value="F:transmembrane transporter activity"/>
    <property type="evidence" value="ECO:0007669"/>
    <property type="project" value="TreeGrafter"/>
</dbReference>
<comment type="subcellular location">
    <subcellularLocation>
        <location evidence="1">Cell membrane</location>
        <topology evidence="1">Multi-pass membrane protein</topology>
    </subcellularLocation>
</comment>
<dbReference type="PANTHER" id="PTHR30572:SF18">
    <property type="entry name" value="ABC-TYPE MACROLIDE FAMILY EXPORT SYSTEM PERMEASE COMPONENT 2"/>
    <property type="match status" value="1"/>
</dbReference>
<evidence type="ECO:0000313" key="10">
    <source>
        <dbReference type="Proteomes" id="UP000274358"/>
    </source>
</evidence>
<keyword evidence="10" id="KW-1185">Reference proteome</keyword>
<evidence type="ECO:0000256" key="4">
    <source>
        <dbReference type="ARBA" id="ARBA00022989"/>
    </source>
</evidence>
<dbReference type="GO" id="GO:0005886">
    <property type="term" value="C:plasma membrane"/>
    <property type="evidence" value="ECO:0007669"/>
    <property type="project" value="UniProtKB-SubCell"/>
</dbReference>
<dbReference type="Pfam" id="PF12704">
    <property type="entry name" value="MacB_PCD"/>
    <property type="match status" value="1"/>
</dbReference>
<evidence type="ECO:0000256" key="6">
    <source>
        <dbReference type="SAM" id="Phobius"/>
    </source>
</evidence>
<evidence type="ECO:0000256" key="1">
    <source>
        <dbReference type="ARBA" id="ARBA00004651"/>
    </source>
</evidence>
<dbReference type="OrthoDB" id="8735006at2"/>
<feature type="transmembrane region" description="Helical" evidence="6">
    <location>
        <begin position="359"/>
        <end position="381"/>
    </location>
</feature>
<dbReference type="RefSeq" id="WP_126686379.1">
    <property type="nucleotide sequence ID" value="NZ_RYYV01000018.1"/>
</dbReference>
<feature type="transmembrane region" description="Helical" evidence="6">
    <location>
        <begin position="311"/>
        <end position="333"/>
    </location>
</feature>
<keyword evidence="5 6" id="KW-0472">Membrane</keyword>
<dbReference type="AlphaFoldDB" id="A0A3S0WTM0"/>
<dbReference type="EMBL" id="RYYV01000018">
    <property type="protein sequence ID" value="RUL71484.1"/>
    <property type="molecule type" value="Genomic_DNA"/>
</dbReference>
<reference evidence="9 10" key="1">
    <citation type="submission" date="2018-12" db="EMBL/GenBank/DDBJ databases">
        <title>Dyella dinghuensis sp. nov. DHOA06 and Dyella choica sp. nov. 4M-K27, isolated from forest soil.</title>
        <authorList>
            <person name="Qiu L.-H."/>
            <person name="Gao Z.-H."/>
        </authorList>
    </citation>
    <scope>NUCLEOTIDE SEQUENCE [LARGE SCALE GENOMIC DNA]</scope>
    <source>
        <strain evidence="9 10">4M-K27</strain>
    </source>
</reference>
<dbReference type="InterPro" id="IPR025857">
    <property type="entry name" value="MacB_PCD"/>
</dbReference>
<proteinExistence type="predicted"/>
<keyword evidence="3 6" id="KW-0812">Transmembrane</keyword>
<evidence type="ECO:0000256" key="3">
    <source>
        <dbReference type="ARBA" id="ARBA00022692"/>
    </source>
</evidence>
<evidence type="ECO:0000256" key="2">
    <source>
        <dbReference type="ARBA" id="ARBA00022475"/>
    </source>
</evidence>
<sequence>MLAHYLQLGLRSLRRNPMLTALMVMAIGFGVAASMITWSVFRVVSGNPIPDKSEALYTALIDNRGPQYNNAGNEPPEALDYDEAVALIRARKAAHQTLFYNIGLSVMPEGSHDLPLNASGYATNTDFFNMFEVPFQYGGAWTAADDDARAAVAIISSDLNNKLFGGANSVGREVTFDQHTYRIIGVTGHWDPKPRYFDVFAGMTYAEPPDVYIPFTRAIDLKIDTSGRNNCGGAPVHIESAEAWLHRQCAWIPVWVELSTKADAQRYLDFLTAYAAEQQRAGHFNWPPNVRLRSVMNWLDFEHVVPPESRISLFVSVGFFVICMVNTIGLLLAKFMRRSAEIGVRRALGATRREVYEQFLMEAATVGLAGGMLGLILTAIGMQGVSLLFEPEIARLAHLDFSLLVMAIGVAVLAALIAAFYPSWRAAQVQPAWQLKSN</sequence>
<feature type="domain" description="ABC3 transporter permease C-terminal" evidence="7">
    <location>
        <begin position="314"/>
        <end position="431"/>
    </location>
</feature>
<dbReference type="Proteomes" id="UP000274358">
    <property type="component" value="Unassembled WGS sequence"/>
</dbReference>
<evidence type="ECO:0000259" key="7">
    <source>
        <dbReference type="Pfam" id="PF02687"/>
    </source>
</evidence>
<feature type="transmembrane region" description="Helical" evidence="6">
    <location>
        <begin position="21"/>
        <end position="41"/>
    </location>
</feature>
<accession>A0A3S0WTM0</accession>
<protein>
    <submittedName>
        <fullName evidence="9">FtsX-like permease family protein</fullName>
    </submittedName>
</protein>
<dbReference type="PANTHER" id="PTHR30572">
    <property type="entry name" value="MEMBRANE COMPONENT OF TRANSPORTER-RELATED"/>
    <property type="match status" value="1"/>
</dbReference>
<keyword evidence="4 6" id="KW-1133">Transmembrane helix</keyword>
<evidence type="ECO:0000256" key="5">
    <source>
        <dbReference type="ARBA" id="ARBA00023136"/>
    </source>
</evidence>
<feature type="domain" description="MacB-like periplasmic core" evidence="8">
    <location>
        <begin position="20"/>
        <end position="218"/>
    </location>
</feature>